<keyword evidence="4" id="KW-1185">Reference proteome</keyword>
<organism evidence="3 4">
    <name type="scientific">Williamsia maris</name>
    <dbReference type="NCBI Taxonomy" id="72806"/>
    <lineage>
        <taxon>Bacteria</taxon>
        <taxon>Bacillati</taxon>
        <taxon>Actinomycetota</taxon>
        <taxon>Actinomycetes</taxon>
        <taxon>Mycobacteriales</taxon>
        <taxon>Nocardiaceae</taxon>
        <taxon>Williamsia</taxon>
    </lineage>
</organism>
<feature type="transmembrane region" description="Helical" evidence="2">
    <location>
        <begin position="64"/>
        <end position="85"/>
    </location>
</feature>
<keyword evidence="2" id="KW-1133">Transmembrane helix</keyword>
<evidence type="ECO:0000313" key="3">
    <source>
        <dbReference type="EMBL" id="MCP2175886.1"/>
    </source>
</evidence>
<accession>A0ABT1HDW6</accession>
<protein>
    <submittedName>
        <fullName evidence="3">Uncharacterized protein</fullName>
    </submittedName>
</protein>
<evidence type="ECO:0000256" key="2">
    <source>
        <dbReference type="SAM" id="Phobius"/>
    </source>
</evidence>
<reference evidence="3 4" key="1">
    <citation type="submission" date="2022-06" db="EMBL/GenBank/DDBJ databases">
        <title>Genomic Encyclopedia of Archaeal and Bacterial Type Strains, Phase II (KMG-II): from individual species to whole genera.</title>
        <authorList>
            <person name="Goeker M."/>
        </authorList>
    </citation>
    <scope>NUCLEOTIDE SEQUENCE [LARGE SCALE GENOMIC DNA]</scope>
    <source>
        <strain evidence="3 4">DSM 44693</strain>
    </source>
</reference>
<gene>
    <name evidence="3" type="ORF">LX13_001705</name>
</gene>
<name>A0ABT1HDW6_9NOCA</name>
<evidence type="ECO:0000256" key="1">
    <source>
        <dbReference type="SAM" id="MobiDB-lite"/>
    </source>
</evidence>
<comment type="caution">
    <text evidence="3">The sequence shown here is derived from an EMBL/GenBank/DDBJ whole genome shotgun (WGS) entry which is preliminary data.</text>
</comment>
<dbReference type="EMBL" id="JAMTCJ010000002">
    <property type="protein sequence ID" value="MCP2175886.1"/>
    <property type="molecule type" value="Genomic_DNA"/>
</dbReference>
<dbReference type="Proteomes" id="UP001206895">
    <property type="component" value="Unassembled WGS sequence"/>
</dbReference>
<sequence>MNAAAPQTQSPAEVPVPISLVKSARAAAVPAPPAPVDPVPAHHSGPVRGEWPVTDRDDAMRRRLIVVASVMVVAVAVAAGGWWLVTAPPWRSDAVASAPGADSVGGADGQEVTASTVGTCSAEPVITPMTITPGGDGLTLGATIFTPCSGGDILSSNQTGVVVTMGSRLIAAASFDLSTNPVALNGDPRRTDLVFPPGSYFDVPSTDVDAQSFDVTVTQSGPRTTTQMNVDTGGIRLTAASPLEPSGVDTESAASAGLLDRVTADRDVVASQVEGRWVAQLSSKRVGLVAEGRTWDSRSILEEFSSFAARFDGARLLQSDDWSVFTSPGFLVTITAQSFIDAPTAVGWCRSQGFDRDHCLAKRISRTASPEGTTVYID</sequence>
<feature type="region of interest" description="Disordered" evidence="1">
    <location>
        <begin position="31"/>
        <end position="53"/>
    </location>
</feature>
<evidence type="ECO:0000313" key="4">
    <source>
        <dbReference type="Proteomes" id="UP001206895"/>
    </source>
</evidence>
<feature type="region of interest" description="Disordered" evidence="1">
    <location>
        <begin position="95"/>
        <end position="116"/>
    </location>
</feature>
<keyword evidence="2" id="KW-0812">Transmembrane</keyword>
<proteinExistence type="predicted"/>
<keyword evidence="2" id="KW-0472">Membrane</keyword>